<dbReference type="Reactome" id="R-CEL-9759194">
    <property type="pathway name" value="Nuclear events mediated by NFE2L2"/>
</dbReference>
<dbReference type="EMBL" id="BX284605">
    <property type="protein sequence ID" value="CUR30054.1"/>
    <property type="molecule type" value="Genomic_DNA"/>
</dbReference>
<dbReference type="SUPFAM" id="SSF47454">
    <property type="entry name" value="A DNA-binding domain in eukaryotic transcription factors"/>
    <property type="match status" value="1"/>
</dbReference>
<dbReference type="eggNOG" id="KOG3863">
    <property type="taxonomic scope" value="Eukaryota"/>
</dbReference>
<accession>A0A0M7REQ4</accession>
<feature type="region of interest" description="Disordered" evidence="6">
    <location>
        <begin position="276"/>
        <end position="315"/>
    </location>
</feature>
<gene>
    <name evidence="8 10" type="primary">sknr-1</name>
    <name evidence="8" type="ORF">CELE_W02H5.7</name>
    <name evidence="10" type="ORF">W02H5.7</name>
</gene>
<evidence type="ECO:0000259" key="7">
    <source>
        <dbReference type="PROSITE" id="PS00036"/>
    </source>
</evidence>
<dbReference type="Bgee" id="WBGene00020961">
    <property type="expression patterns" value="Expressed in embryo"/>
</dbReference>
<evidence type="ECO:0000256" key="3">
    <source>
        <dbReference type="ARBA" id="ARBA00023159"/>
    </source>
</evidence>
<dbReference type="RefSeq" id="NP_001303755.1">
    <property type="nucleotide sequence ID" value="NM_001316826.3"/>
</dbReference>
<dbReference type="Gene3D" id="1.10.880.10">
    <property type="entry name" value="Transcription factor, Skn-1-like, DNA-binding domain"/>
    <property type="match status" value="1"/>
</dbReference>
<dbReference type="Proteomes" id="UP000001940">
    <property type="component" value="Chromosome V"/>
</dbReference>
<dbReference type="OrthoDB" id="7458135at2759"/>
<dbReference type="PROSITE" id="PS00036">
    <property type="entry name" value="BZIP_BASIC"/>
    <property type="match status" value="1"/>
</dbReference>
<dbReference type="WormBase" id="W02H5.7a">
    <property type="protein sequence ID" value="CE51056"/>
    <property type="gene ID" value="WBGene00020961"/>
    <property type="gene designation" value="sknr-1"/>
</dbReference>
<keyword evidence="5" id="KW-0539">Nucleus</keyword>
<sequence>MIEYFMSNGPVENEYSSPSHEHIELVDVLWRSVIAEEEGTRQVSPAGQYKCDLHTLTEKFTVAPLTVQEKSLLEDLTKGVYDGFFESLNENQYKQKHQQQQEQTKAPTQKMEEDLVQFFEDVTIKEDQLKQLFDNNPVINNLPLSEGIVYNQANMTEMQELRDFCNQSSISTIAAQPQSFFHSADSQTVEQWLPTDVVLNEVFPTSNYEYIGMQNDSLQAVVSNEQIDYAYQSIGQTQTPLNIGSTIGGGPQQTQMSPESVTVTATASFDLYHSQKHSFSERTTDSSSTSPRSSQSSIKIARVVPLTGGQRKRGRQSIDEQLASDNGLPVSAFQISEMSLSEVKQVLKDESLNEYQIQLIRKIRRRGKNKAAARTCRERRRSKPY</sequence>
<dbReference type="GeneID" id="189139"/>
<dbReference type="InterPro" id="IPR004826">
    <property type="entry name" value="bZIP_Maf"/>
</dbReference>
<evidence type="ECO:0000313" key="10">
    <source>
        <dbReference type="WormBase" id="W02H5.7a"/>
    </source>
</evidence>
<reference evidence="8 9" key="1">
    <citation type="journal article" date="1998" name="Science">
        <title>Genome sequence of the nematode C. elegans: a platform for investigating biology.</title>
        <authorList>
            <consortium name="The C. elegans sequencing consortium"/>
            <person name="Sulson J.E."/>
            <person name="Waterston R."/>
        </authorList>
    </citation>
    <scope>NUCLEOTIDE SEQUENCE [LARGE SCALE GENOMIC DNA]</scope>
    <source>
        <strain evidence="8 9">Bristol N2</strain>
    </source>
</reference>
<dbReference type="InterPro" id="IPR047167">
    <property type="entry name" value="NFE2-like"/>
</dbReference>
<evidence type="ECO:0000256" key="1">
    <source>
        <dbReference type="ARBA" id="ARBA00023015"/>
    </source>
</evidence>
<dbReference type="PANTHER" id="PTHR24411">
    <property type="entry name" value="NUCLEAR FACTOR ERYTHROID 2-RELATED FACTOR"/>
    <property type="match status" value="1"/>
</dbReference>
<dbReference type="Reactome" id="R-CEL-9762114">
    <property type="pathway name" value="GSK3B and BTRC:CUL1-mediated-degradation of NFE2L2"/>
</dbReference>
<dbReference type="GO" id="GO:0000981">
    <property type="term" value="F:DNA-binding transcription factor activity, RNA polymerase II-specific"/>
    <property type="evidence" value="ECO:0000318"/>
    <property type="project" value="GO_Central"/>
</dbReference>
<dbReference type="SMR" id="A0A0M7REQ4"/>
<dbReference type="ExpressionAtlas" id="A0A0M7REQ4">
    <property type="expression patterns" value="baseline and differential"/>
</dbReference>
<dbReference type="GO" id="GO:0006357">
    <property type="term" value="P:regulation of transcription by RNA polymerase II"/>
    <property type="evidence" value="ECO:0000318"/>
    <property type="project" value="GO_Central"/>
</dbReference>
<dbReference type="CTD" id="189139"/>
<evidence type="ECO:0000313" key="9">
    <source>
        <dbReference type="Proteomes" id="UP000001940"/>
    </source>
</evidence>
<evidence type="ECO:0000256" key="4">
    <source>
        <dbReference type="ARBA" id="ARBA00023163"/>
    </source>
</evidence>
<dbReference type="KEGG" id="cel:CELE_W02H5.7"/>
<proteinExistence type="predicted"/>
<dbReference type="AGR" id="WB:WBGene00020961"/>
<feature type="compositionally biased region" description="Low complexity" evidence="6">
    <location>
        <begin position="285"/>
        <end position="297"/>
    </location>
</feature>
<evidence type="ECO:0000313" key="8">
    <source>
        <dbReference type="EMBL" id="CUR30054.1"/>
    </source>
</evidence>
<keyword evidence="3" id="KW-0010">Activator</keyword>
<keyword evidence="4" id="KW-0804">Transcription</keyword>
<organism evidence="8 9">
    <name type="scientific">Caenorhabditis elegans</name>
    <dbReference type="NCBI Taxonomy" id="6239"/>
    <lineage>
        <taxon>Eukaryota</taxon>
        <taxon>Metazoa</taxon>
        <taxon>Ecdysozoa</taxon>
        <taxon>Nematoda</taxon>
        <taxon>Chromadorea</taxon>
        <taxon>Rhabditida</taxon>
        <taxon>Rhabditina</taxon>
        <taxon>Rhabditomorpha</taxon>
        <taxon>Rhabditoidea</taxon>
        <taxon>Rhabditidae</taxon>
        <taxon>Peloderinae</taxon>
        <taxon>Caenorhabditis</taxon>
    </lineage>
</organism>
<dbReference type="Reactome" id="R-CEL-8951664">
    <property type="pathway name" value="Neddylation"/>
</dbReference>
<dbReference type="Pfam" id="PF03131">
    <property type="entry name" value="bZIP_Maf"/>
    <property type="match status" value="1"/>
</dbReference>
<evidence type="ECO:0000256" key="5">
    <source>
        <dbReference type="ARBA" id="ARBA00023242"/>
    </source>
</evidence>
<evidence type="ECO:0000256" key="2">
    <source>
        <dbReference type="ARBA" id="ARBA00023125"/>
    </source>
</evidence>
<dbReference type="InParanoid" id="A0A0M7REQ4"/>
<dbReference type="InterPro" id="IPR004827">
    <property type="entry name" value="bZIP"/>
</dbReference>
<dbReference type="AlphaFoldDB" id="A0A0M7REQ4"/>
<keyword evidence="1" id="KW-0805">Transcription regulation</keyword>
<dbReference type="FunCoup" id="A0A0M7REQ4">
    <property type="interactions" value="125"/>
</dbReference>
<dbReference type="GO" id="GO:0005634">
    <property type="term" value="C:nucleus"/>
    <property type="evidence" value="ECO:0000318"/>
    <property type="project" value="GO_Central"/>
</dbReference>
<keyword evidence="9" id="KW-1185">Reference proteome</keyword>
<feature type="domain" description="BZIP" evidence="7">
    <location>
        <begin position="364"/>
        <end position="379"/>
    </location>
</feature>
<keyword evidence="2" id="KW-0238">DNA-binding</keyword>
<dbReference type="Reactome" id="R-CEL-9755511">
    <property type="pathway name" value="KEAP1-NFE2L2 pathway"/>
</dbReference>
<dbReference type="InterPro" id="IPR008917">
    <property type="entry name" value="TF_DNA-bd_sf"/>
</dbReference>
<protein>
    <submittedName>
        <fullName evidence="8">BZIP domain-containing protein</fullName>
    </submittedName>
</protein>
<evidence type="ECO:0000256" key="6">
    <source>
        <dbReference type="SAM" id="MobiDB-lite"/>
    </source>
</evidence>
<dbReference type="PANTHER" id="PTHR24411:SF55">
    <property type="entry name" value="SEGMENTATION PROTEIN CAP'N'COLLAR"/>
    <property type="match status" value="1"/>
</dbReference>
<name>A0A0M7REQ4_CAEEL</name>
<dbReference type="GO" id="GO:0000978">
    <property type="term" value="F:RNA polymerase II cis-regulatory region sequence-specific DNA binding"/>
    <property type="evidence" value="ECO:0000318"/>
    <property type="project" value="GO_Central"/>
</dbReference>
<dbReference type="STRING" id="6239.W02H5.7a.1"/>